<feature type="transmembrane region" description="Helical" evidence="8">
    <location>
        <begin position="9"/>
        <end position="30"/>
    </location>
</feature>
<evidence type="ECO:0000256" key="7">
    <source>
        <dbReference type="ARBA" id="ARBA00023136"/>
    </source>
</evidence>
<keyword evidence="3 8" id="KW-0813">Transport</keyword>
<feature type="transmembrane region" description="Helical" evidence="8">
    <location>
        <begin position="99"/>
        <end position="118"/>
    </location>
</feature>
<dbReference type="PANTHER" id="PTHR43848">
    <property type="entry name" value="PUTRESCINE TRANSPORT SYSTEM PERMEASE PROTEIN POTI"/>
    <property type="match status" value="1"/>
</dbReference>
<evidence type="ECO:0000256" key="8">
    <source>
        <dbReference type="RuleBase" id="RU363032"/>
    </source>
</evidence>
<sequence length="258" mass="28359">MQTPRLSRVVFILTAIFLIAPLLILIAYSFNGGKNSWTGFSLRWYEILFTRKEMLWQAFFNSILVSITAGIIATIVGTLSAIGLHWYRFRTKHYIQVSNFIALVLPEIVVGLSLAIFLTSLKINLGLGNVILAHVAFIIPFVTLMVLARLDEFDSSIIEAAEDLGAKDLQILTKVIIPIAKPSIIGGFVTGVTLSLEDFVITLFVGGVGSTTLPVAINNTIRKDPDSNVVYALSVILIAGTVLLVFTARRFLKYIVKT</sequence>
<keyword evidence="11" id="KW-1185">Reference proteome</keyword>
<feature type="domain" description="ABC transmembrane type-1" evidence="9">
    <location>
        <begin position="59"/>
        <end position="248"/>
    </location>
</feature>
<name>A0A968GCK7_9SPIO</name>
<feature type="transmembrane region" description="Helical" evidence="8">
    <location>
        <begin position="229"/>
        <end position="248"/>
    </location>
</feature>
<evidence type="ECO:0000256" key="2">
    <source>
        <dbReference type="ARBA" id="ARBA00007069"/>
    </source>
</evidence>
<protein>
    <submittedName>
        <fullName evidence="10">ABC transporter permease</fullName>
    </submittedName>
</protein>
<dbReference type="CDD" id="cd06261">
    <property type="entry name" value="TM_PBP2"/>
    <property type="match status" value="1"/>
</dbReference>
<keyword evidence="4" id="KW-1003">Cell membrane</keyword>
<reference evidence="10" key="1">
    <citation type="submission" date="2020-03" db="EMBL/GenBank/DDBJ databases">
        <title>Spirochaetal bacteria isolated from arthropods constitute a novel genus Entomospira genus novum within the order Spirochaetales.</title>
        <authorList>
            <person name="Grana-Miraglia L."/>
            <person name="Sikutova S."/>
            <person name="Fingerle V."/>
            <person name="Sing A."/>
            <person name="Castillo-Ramirez S."/>
            <person name="Margos G."/>
            <person name="Rudolf I."/>
        </authorList>
    </citation>
    <scope>NUCLEOTIDE SEQUENCE</scope>
    <source>
        <strain evidence="10">BR208</strain>
    </source>
</reference>
<evidence type="ECO:0000256" key="5">
    <source>
        <dbReference type="ARBA" id="ARBA00022692"/>
    </source>
</evidence>
<evidence type="ECO:0000256" key="6">
    <source>
        <dbReference type="ARBA" id="ARBA00022989"/>
    </source>
</evidence>
<feature type="transmembrane region" description="Helical" evidence="8">
    <location>
        <begin position="58"/>
        <end position="87"/>
    </location>
</feature>
<dbReference type="InterPro" id="IPR035906">
    <property type="entry name" value="MetI-like_sf"/>
</dbReference>
<keyword evidence="6 8" id="KW-1133">Transmembrane helix</keyword>
<accession>A0A968GCK7</accession>
<dbReference type="InterPro" id="IPR000515">
    <property type="entry name" value="MetI-like"/>
</dbReference>
<organism evidence="10 11">
    <name type="scientific">Entomospira nematocerorum</name>
    <dbReference type="NCBI Taxonomy" id="2719987"/>
    <lineage>
        <taxon>Bacteria</taxon>
        <taxon>Pseudomonadati</taxon>
        <taxon>Spirochaetota</taxon>
        <taxon>Spirochaetia</taxon>
        <taxon>Spirochaetales</taxon>
        <taxon>Spirochaetaceae</taxon>
        <taxon>Entomospira</taxon>
    </lineage>
</organism>
<dbReference type="PANTHER" id="PTHR43848:SF2">
    <property type="entry name" value="PUTRESCINE TRANSPORT SYSTEM PERMEASE PROTEIN POTI"/>
    <property type="match status" value="1"/>
</dbReference>
<dbReference type="PROSITE" id="PS50928">
    <property type="entry name" value="ABC_TM1"/>
    <property type="match status" value="1"/>
</dbReference>
<keyword evidence="5 8" id="KW-0812">Transmembrane</keyword>
<evidence type="ECO:0000313" key="11">
    <source>
        <dbReference type="Proteomes" id="UP000752013"/>
    </source>
</evidence>
<dbReference type="Gene3D" id="1.10.3720.10">
    <property type="entry name" value="MetI-like"/>
    <property type="match status" value="1"/>
</dbReference>
<dbReference type="EMBL" id="JAATLK010000001">
    <property type="protein sequence ID" value="NIZ47360.1"/>
    <property type="molecule type" value="Genomic_DNA"/>
</dbReference>
<evidence type="ECO:0000313" key="10">
    <source>
        <dbReference type="EMBL" id="NIZ47360.1"/>
    </source>
</evidence>
<dbReference type="Pfam" id="PF00528">
    <property type="entry name" value="BPD_transp_1"/>
    <property type="match status" value="1"/>
</dbReference>
<dbReference type="Proteomes" id="UP000752013">
    <property type="component" value="Unassembled WGS sequence"/>
</dbReference>
<evidence type="ECO:0000256" key="1">
    <source>
        <dbReference type="ARBA" id="ARBA00004651"/>
    </source>
</evidence>
<dbReference type="SUPFAM" id="SSF161098">
    <property type="entry name" value="MetI-like"/>
    <property type="match status" value="1"/>
</dbReference>
<dbReference type="GO" id="GO:0055085">
    <property type="term" value="P:transmembrane transport"/>
    <property type="evidence" value="ECO:0007669"/>
    <property type="project" value="InterPro"/>
</dbReference>
<keyword evidence="7 8" id="KW-0472">Membrane</keyword>
<dbReference type="AlphaFoldDB" id="A0A968GCK7"/>
<evidence type="ECO:0000256" key="4">
    <source>
        <dbReference type="ARBA" id="ARBA00022475"/>
    </source>
</evidence>
<dbReference type="GO" id="GO:0005886">
    <property type="term" value="C:plasma membrane"/>
    <property type="evidence" value="ECO:0007669"/>
    <property type="project" value="UniProtKB-SubCell"/>
</dbReference>
<evidence type="ECO:0000259" key="9">
    <source>
        <dbReference type="PROSITE" id="PS50928"/>
    </source>
</evidence>
<comment type="caution">
    <text evidence="10">The sequence shown here is derived from an EMBL/GenBank/DDBJ whole genome shotgun (WGS) entry which is preliminary data.</text>
</comment>
<feature type="transmembrane region" description="Helical" evidence="8">
    <location>
        <begin position="130"/>
        <end position="150"/>
    </location>
</feature>
<proteinExistence type="inferred from homology"/>
<comment type="similarity">
    <text evidence="2">Belongs to the binding-protein-dependent transport system permease family. CysTW subfamily.</text>
</comment>
<dbReference type="InterPro" id="IPR051789">
    <property type="entry name" value="Bact_Polyamine_Transport"/>
</dbReference>
<gene>
    <name evidence="10" type="ORF">HCT46_05470</name>
</gene>
<comment type="subcellular location">
    <subcellularLocation>
        <location evidence="1 8">Cell membrane</location>
        <topology evidence="1 8">Multi-pass membrane protein</topology>
    </subcellularLocation>
</comment>
<feature type="transmembrane region" description="Helical" evidence="8">
    <location>
        <begin position="199"/>
        <end position="217"/>
    </location>
</feature>
<evidence type="ECO:0000256" key="3">
    <source>
        <dbReference type="ARBA" id="ARBA00022448"/>
    </source>
</evidence>